<evidence type="ECO:0000256" key="1">
    <source>
        <dbReference type="SAM" id="MobiDB-lite"/>
    </source>
</evidence>
<sequence>MLRRLILAAAGIICCISGTVAKDSLTLSCIPQGAAGADGNQIRRIEVEHRGNRFSVVHIAENGERIDRASQYSIHVKPDSNPPTWEGSNKRRQYLTMVGKVVHLADNSYEYVEQLYDAREGGAKIHETTAKCVAEGKAPEPPPSHAETQPKSPEISACQTISDAHERLTCYDRQYPPTQKPVTEAEAAKPSPEPAGKDAAQNLTDADLETMRSTYDKNQARFVRDFAGKTFQASLQVESITRSRTVKNRFDLTLERGISCGTDDPKIVSFITNLNKGDRVRVKGIIDDIVNGNVELAKCELSAAT</sequence>
<evidence type="ECO:0000313" key="2">
    <source>
        <dbReference type="EMBL" id="CAJ0869849.1"/>
    </source>
</evidence>
<organism evidence="2">
    <name type="scientific">freshwater sediment metagenome</name>
    <dbReference type="NCBI Taxonomy" id="556182"/>
    <lineage>
        <taxon>unclassified sequences</taxon>
        <taxon>metagenomes</taxon>
        <taxon>ecological metagenomes</taxon>
    </lineage>
</organism>
<protein>
    <submittedName>
        <fullName evidence="2">Uncharacterized protein</fullName>
    </submittedName>
</protein>
<reference evidence="2" key="1">
    <citation type="submission" date="2023-07" db="EMBL/GenBank/DDBJ databases">
        <authorList>
            <person name="Pelsma A.J. K."/>
        </authorList>
    </citation>
    <scope>NUCLEOTIDE SEQUENCE</scope>
</reference>
<feature type="region of interest" description="Disordered" evidence="1">
    <location>
        <begin position="134"/>
        <end position="156"/>
    </location>
</feature>
<feature type="region of interest" description="Disordered" evidence="1">
    <location>
        <begin position="174"/>
        <end position="199"/>
    </location>
</feature>
<proteinExistence type="predicted"/>
<feature type="compositionally biased region" description="Polar residues" evidence="1">
    <location>
        <begin position="146"/>
        <end position="156"/>
    </location>
</feature>
<gene>
    <name evidence="2" type="ORF">AMST5_02175</name>
</gene>
<dbReference type="EMBL" id="OY288114">
    <property type="protein sequence ID" value="CAJ0869849.1"/>
    <property type="molecule type" value="Genomic_DNA"/>
</dbReference>
<name>A0AA48M3C2_9ZZZZ</name>
<dbReference type="AlphaFoldDB" id="A0AA48M3C2"/>
<accession>A0AA48M3C2</accession>